<evidence type="ECO:0000256" key="1">
    <source>
        <dbReference type="SAM" id="MobiDB-lite"/>
    </source>
</evidence>
<evidence type="ECO:0000313" key="2">
    <source>
        <dbReference type="EMBL" id="KAI0305369.1"/>
    </source>
</evidence>
<name>A0AAD4QQM5_9AGAM</name>
<evidence type="ECO:0000313" key="3">
    <source>
        <dbReference type="Proteomes" id="UP001203297"/>
    </source>
</evidence>
<sequence>MTFCPPSPHGLYLPHDNIFIAMVSKDSRENLHLSTGHVSGRLPQSHEIPSQFRSTPEMSGIHSHPAKNSTANFVIRLFSASRDALGHTHGKVPLFLPSQTPNRDSAFREFLSLRTSGLRKEWKNSLKARLQNSRSNFHAGQFSRSGPLHASALQNVVTGTHENIGVAIPCRSVPATTSKHPLPLKWPVELGTNAPPRTPSAESNHSSPGHRSTGLSNLLGKRKIRLGSGCATWETIPSEVSDPQRGFGPSGTPVHTQKYGSPNADAHIANALKRGEHTVSPVCATTLDVPFSTPSARSRKFLTPSPFTPLNFSDREESGCRKETETVSRVFQPFEYFEGQFRDLEAGLRLQCSAEFIMECFPVRSRQKQSSVGASRPSVIVYKVSTGPVIAGSKDIIRASYGKGHQKRSRMKVSGYLDKARYPRSHASPPKELGNPSRDGSAQDPNKKLARAKHCPARTFHDMKPTSSVHLQNVDLEVYGRPPSAERIEGEMAWDFGTGPDMSVRHAGSNRPQVHVGGLTSVRMILRTAVDGKIGPWAASLIR</sequence>
<gene>
    <name evidence="2" type="ORF">B0F90DRAFT_1815592</name>
</gene>
<dbReference type="EMBL" id="WTXG01000006">
    <property type="protein sequence ID" value="KAI0305369.1"/>
    <property type="molecule type" value="Genomic_DNA"/>
</dbReference>
<accession>A0AAD4QQM5</accession>
<comment type="caution">
    <text evidence="2">The sequence shown here is derived from an EMBL/GenBank/DDBJ whole genome shotgun (WGS) entry which is preliminary data.</text>
</comment>
<dbReference type="AlphaFoldDB" id="A0AAD4QQM5"/>
<dbReference type="Proteomes" id="UP001203297">
    <property type="component" value="Unassembled WGS sequence"/>
</dbReference>
<keyword evidence="3" id="KW-1185">Reference proteome</keyword>
<feature type="compositionally biased region" description="Polar residues" evidence="1">
    <location>
        <begin position="200"/>
        <end position="216"/>
    </location>
</feature>
<proteinExistence type="predicted"/>
<protein>
    <submittedName>
        <fullName evidence="2">Uncharacterized protein</fullName>
    </submittedName>
</protein>
<organism evidence="2 3">
    <name type="scientific">Multifurca ochricompacta</name>
    <dbReference type="NCBI Taxonomy" id="376703"/>
    <lineage>
        <taxon>Eukaryota</taxon>
        <taxon>Fungi</taxon>
        <taxon>Dikarya</taxon>
        <taxon>Basidiomycota</taxon>
        <taxon>Agaricomycotina</taxon>
        <taxon>Agaricomycetes</taxon>
        <taxon>Russulales</taxon>
        <taxon>Russulaceae</taxon>
        <taxon>Multifurca</taxon>
    </lineage>
</organism>
<feature type="region of interest" description="Disordered" evidence="1">
    <location>
        <begin position="187"/>
        <end position="217"/>
    </location>
</feature>
<reference evidence="2" key="1">
    <citation type="journal article" date="2022" name="New Phytol.">
        <title>Evolutionary transition to the ectomycorrhizal habit in the genomes of a hyperdiverse lineage of mushroom-forming fungi.</title>
        <authorList>
            <person name="Looney B."/>
            <person name="Miyauchi S."/>
            <person name="Morin E."/>
            <person name="Drula E."/>
            <person name="Courty P.E."/>
            <person name="Kohler A."/>
            <person name="Kuo A."/>
            <person name="LaButti K."/>
            <person name="Pangilinan J."/>
            <person name="Lipzen A."/>
            <person name="Riley R."/>
            <person name="Andreopoulos W."/>
            <person name="He G."/>
            <person name="Johnson J."/>
            <person name="Nolan M."/>
            <person name="Tritt A."/>
            <person name="Barry K.W."/>
            <person name="Grigoriev I.V."/>
            <person name="Nagy L.G."/>
            <person name="Hibbett D."/>
            <person name="Henrissat B."/>
            <person name="Matheny P.B."/>
            <person name="Labbe J."/>
            <person name="Martin F.M."/>
        </authorList>
    </citation>
    <scope>NUCLEOTIDE SEQUENCE</scope>
    <source>
        <strain evidence="2">BPL690</strain>
    </source>
</reference>
<feature type="region of interest" description="Disordered" evidence="1">
    <location>
        <begin position="401"/>
        <end position="451"/>
    </location>
</feature>